<protein>
    <submittedName>
        <fullName evidence="2">Uncharacterized protein</fullName>
    </submittedName>
</protein>
<evidence type="ECO:0000313" key="3">
    <source>
        <dbReference type="EMBL" id="KAE8257138.1"/>
    </source>
</evidence>
<reference evidence="2" key="1">
    <citation type="submission" date="2016-04" db="EMBL/GenBank/DDBJ databases">
        <authorList>
            <person name="Nguyen H.D."/>
            <person name="Samba Siva P."/>
            <person name="Cullis J."/>
            <person name="Levesque C.A."/>
            <person name="Hambleton S."/>
        </authorList>
    </citation>
    <scope>NUCLEOTIDE SEQUENCE</scope>
    <source>
        <strain evidence="2">DAOMC 236416</strain>
    </source>
</reference>
<dbReference type="Proteomes" id="UP000077521">
    <property type="component" value="Unassembled WGS sequence"/>
</dbReference>
<evidence type="ECO:0000256" key="1">
    <source>
        <dbReference type="SAM" id="MobiDB-lite"/>
    </source>
</evidence>
<evidence type="ECO:0000313" key="2">
    <source>
        <dbReference type="EMBL" id="KAE8238854.1"/>
    </source>
</evidence>
<keyword evidence="4" id="KW-1185">Reference proteome</keyword>
<comment type="caution">
    <text evidence="2">The sequence shown here is derived from an EMBL/GenBank/DDBJ whole genome shotgun (WGS) entry which is preliminary data.</text>
</comment>
<sequence>TSNLMTGQTVHVNSGQWVGS</sequence>
<dbReference type="EMBL" id="LWDF02001405">
    <property type="protein sequence ID" value="KAE8238854.1"/>
    <property type="molecule type" value="Genomic_DNA"/>
</dbReference>
<dbReference type="EMBL" id="LWDF02000124">
    <property type="protein sequence ID" value="KAE8257138.1"/>
    <property type="molecule type" value="Genomic_DNA"/>
</dbReference>
<name>A0A8T8SFA0_9BASI</name>
<organism evidence="2 4">
    <name type="scientific">Tilletia indica</name>
    <dbReference type="NCBI Taxonomy" id="43049"/>
    <lineage>
        <taxon>Eukaryota</taxon>
        <taxon>Fungi</taxon>
        <taxon>Dikarya</taxon>
        <taxon>Basidiomycota</taxon>
        <taxon>Ustilaginomycotina</taxon>
        <taxon>Exobasidiomycetes</taxon>
        <taxon>Tilletiales</taxon>
        <taxon>Tilletiaceae</taxon>
        <taxon>Tilletia</taxon>
    </lineage>
</organism>
<proteinExistence type="predicted"/>
<feature type="non-terminal residue" evidence="2">
    <location>
        <position position="1"/>
    </location>
</feature>
<gene>
    <name evidence="3" type="ORF">A4X13_0g2552</name>
    <name evidence="2" type="ORF">A4X13_0g8350</name>
</gene>
<evidence type="ECO:0000313" key="4">
    <source>
        <dbReference type="Proteomes" id="UP000077521"/>
    </source>
</evidence>
<reference evidence="2" key="2">
    <citation type="journal article" date="2019" name="IMA Fungus">
        <title>Genome sequencing and comparison of five Tilletia species to identify candidate genes for the detection of regulated species infecting wheat.</title>
        <authorList>
            <person name="Nguyen H.D.T."/>
            <person name="Sultana T."/>
            <person name="Kesanakurti P."/>
            <person name="Hambleton S."/>
        </authorList>
    </citation>
    <scope>NUCLEOTIDE SEQUENCE</scope>
    <source>
        <strain evidence="2">DAOMC 236416</strain>
    </source>
</reference>
<accession>A0A8T8SFA0</accession>
<feature type="region of interest" description="Disordered" evidence="1">
    <location>
        <begin position="1"/>
        <end position="20"/>
    </location>
</feature>
<dbReference type="AlphaFoldDB" id="A0A8T8SFA0"/>